<feature type="compositionally biased region" description="Basic and acidic residues" evidence="1">
    <location>
        <begin position="200"/>
        <end position="212"/>
    </location>
</feature>
<dbReference type="GeneID" id="112047810"/>
<feature type="region of interest" description="Disordered" evidence="1">
    <location>
        <begin position="149"/>
        <end position="212"/>
    </location>
</feature>
<sequence>MSYTQVNCQLANVKVSDSLLEGFYRKALLKYADDLMMMLMFPGGWSMAGMGLLGGGAGGAGGVLAAEVCAPLLLLCWLCCWPDDDRSGHTKQPLSAHRSHEEIRGRRKSHLDPNEQETRYHSAPSVIDEVLHRRDWERSTKELYIPLKSDNDFSNANNDNDNSDKSEKDDSLLGKSNEQSASKPCKKHHKNIKSSRKKTVNKESLNDDVKDQDATETTTNFYIGESSNTTSPEYTNDVKVDDITKTVYKPKEAKQSLNESIRSKDRQRPLIPLTEYQVAGFNLEAIDDIEFDRSGAVHHSVESRSSLYNTHSIPAPPPSVAKYLQVPSTTEAVSYEMEVSYLEETGTAGVWRAPAPVPPTVLAPVGWSRARHASAGDVLAPVIRPQSGALSESDLDFELEGCDEPPPAYDEVLLASIDRKETAI</sequence>
<dbReference type="Proteomes" id="UP001652582">
    <property type="component" value="Chromosome 2"/>
</dbReference>
<evidence type="ECO:0000313" key="2">
    <source>
        <dbReference type="Proteomes" id="UP001652582"/>
    </source>
</evidence>
<evidence type="ECO:0000313" key="3">
    <source>
        <dbReference type="RefSeq" id="XP_052741221.1"/>
    </source>
</evidence>
<reference evidence="2" key="1">
    <citation type="submission" date="2025-05" db="UniProtKB">
        <authorList>
            <consortium name="RefSeq"/>
        </authorList>
    </citation>
    <scope>NUCLEOTIDE SEQUENCE [LARGE SCALE GENOMIC DNA]</scope>
</reference>
<keyword evidence="2" id="KW-1185">Reference proteome</keyword>
<organism evidence="2 3">
    <name type="scientific">Bicyclus anynana</name>
    <name type="common">Squinting bush brown butterfly</name>
    <dbReference type="NCBI Taxonomy" id="110368"/>
    <lineage>
        <taxon>Eukaryota</taxon>
        <taxon>Metazoa</taxon>
        <taxon>Ecdysozoa</taxon>
        <taxon>Arthropoda</taxon>
        <taxon>Hexapoda</taxon>
        <taxon>Insecta</taxon>
        <taxon>Pterygota</taxon>
        <taxon>Neoptera</taxon>
        <taxon>Endopterygota</taxon>
        <taxon>Lepidoptera</taxon>
        <taxon>Glossata</taxon>
        <taxon>Ditrysia</taxon>
        <taxon>Papilionoidea</taxon>
        <taxon>Nymphalidae</taxon>
        <taxon>Satyrinae</taxon>
        <taxon>Satyrini</taxon>
        <taxon>Mycalesina</taxon>
        <taxon>Bicyclus</taxon>
    </lineage>
</organism>
<evidence type="ECO:0000256" key="1">
    <source>
        <dbReference type="SAM" id="MobiDB-lite"/>
    </source>
</evidence>
<gene>
    <name evidence="3" type="primary">LOC112047810</name>
</gene>
<dbReference type="RefSeq" id="XP_052741221.1">
    <property type="nucleotide sequence ID" value="XM_052885261.1"/>
</dbReference>
<feature type="region of interest" description="Disordered" evidence="1">
    <location>
        <begin position="88"/>
        <end position="123"/>
    </location>
</feature>
<feature type="compositionally biased region" description="Basic and acidic residues" evidence="1">
    <location>
        <begin position="98"/>
        <end position="120"/>
    </location>
</feature>
<feature type="compositionally biased region" description="Basic and acidic residues" evidence="1">
    <location>
        <begin position="162"/>
        <end position="172"/>
    </location>
</feature>
<accession>A0ABM3LQA3</accession>
<protein>
    <submittedName>
        <fullName evidence="3">Uncharacterized protein LOC112047810</fullName>
    </submittedName>
</protein>
<reference evidence="3" key="2">
    <citation type="submission" date="2025-08" db="UniProtKB">
        <authorList>
            <consortium name="RefSeq"/>
        </authorList>
    </citation>
    <scope>IDENTIFICATION</scope>
</reference>
<feature type="compositionally biased region" description="Basic residues" evidence="1">
    <location>
        <begin position="184"/>
        <end position="199"/>
    </location>
</feature>
<proteinExistence type="predicted"/>
<name>A0ABM3LQA3_BICAN</name>